<dbReference type="PANTHER" id="PTHR36423">
    <property type="entry name" value="AFR070WP"/>
    <property type="match status" value="1"/>
</dbReference>
<accession>A0A507CNS0</accession>
<evidence type="ECO:0000313" key="4">
    <source>
        <dbReference type="Proteomes" id="UP000317494"/>
    </source>
</evidence>
<dbReference type="EMBL" id="QEAM01000362">
    <property type="protein sequence ID" value="TPX40763.1"/>
    <property type="molecule type" value="Genomic_DNA"/>
</dbReference>
<evidence type="ECO:0000313" key="5">
    <source>
        <dbReference type="Proteomes" id="UP000320475"/>
    </source>
</evidence>
<proteinExistence type="predicted"/>
<dbReference type="InterPro" id="IPR014980">
    <property type="entry name" value="DOPA_dioxygen"/>
</dbReference>
<dbReference type="VEuPathDB" id="FungiDB:SeMB42_g02875"/>
<dbReference type="AlphaFoldDB" id="A0A507CNS0"/>
<dbReference type="PANTHER" id="PTHR36423:SF2">
    <property type="entry name" value="AFR070WP"/>
    <property type="match status" value="1"/>
</dbReference>
<evidence type="ECO:0000313" key="2">
    <source>
        <dbReference type="EMBL" id="TPX40763.1"/>
    </source>
</evidence>
<dbReference type="Proteomes" id="UP000317494">
    <property type="component" value="Unassembled WGS sequence"/>
</dbReference>
<dbReference type="Pfam" id="PF08883">
    <property type="entry name" value="DOPA_dioxygen"/>
    <property type="match status" value="1"/>
</dbReference>
<organism evidence="2 5">
    <name type="scientific">Synchytrium endobioticum</name>
    <dbReference type="NCBI Taxonomy" id="286115"/>
    <lineage>
        <taxon>Eukaryota</taxon>
        <taxon>Fungi</taxon>
        <taxon>Fungi incertae sedis</taxon>
        <taxon>Chytridiomycota</taxon>
        <taxon>Chytridiomycota incertae sedis</taxon>
        <taxon>Chytridiomycetes</taxon>
        <taxon>Synchytriales</taxon>
        <taxon>Synchytriaceae</taxon>
        <taxon>Synchytrium</taxon>
    </lineage>
</organism>
<feature type="compositionally biased region" description="Basic and acidic residues" evidence="1">
    <location>
        <begin position="1"/>
        <end position="13"/>
    </location>
</feature>
<evidence type="ECO:0000313" key="3">
    <source>
        <dbReference type="EMBL" id="TPX48725.1"/>
    </source>
</evidence>
<protein>
    <recommendedName>
        <fullName evidence="6">DOPA 4,5-dioxygenase</fullName>
    </recommendedName>
</protein>
<comment type="caution">
    <text evidence="2">The sequence shown here is derived from an EMBL/GenBank/DDBJ whole genome shotgun (WGS) entry which is preliminary data.</text>
</comment>
<dbReference type="OrthoDB" id="9970095at2759"/>
<reference evidence="4 5" key="1">
    <citation type="journal article" date="2019" name="Sci. Rep.">
        <title>Comparative genomics of chytrid fungi reveal insights into the obligate biotrophic and pathogenic lifestyle of Synchytrium endobioticum.</title>
        <authorList>
            <person name="van de Vossenberg B.T.L.H."/>
            <person name="Warris S."/>
            <person name="Nguyen H.D.T."/>
            <person name="van Gent-Pelzer M.P.E."/>
            <person name="Joly D.L."/>
            <person name="van de Geest H.C."/>
            <person name="Bonants P.J.M."/>
            <person name="Smith D.S."/>
            <person name="Levesque C.A."/>
            <person name="van der Lee T.A.J."/>
        </authorList>
    </citation>
    <scope>NUCLEOTIDE SEQUENCE [LARGE SCALE GENOMIC DNA]</scope>
    <source>
        <strain evidence="2 5">LEV6574</strain>
        <strain evidence="3 4">MB42</strain>
    </source>
</reference>
<dbReference type="EMBL" id="QEAN01000095">
    <property type="protein sequence ID" value="TPX48725.1"/>
    <property type="molecule type" value="Genomic_DNA"/>
</dbReference>
<dbReference type="InterPro" id="IPR023389">
    <property type="entry name" value="DOPA-like_sf"/>
</dbReference>
<evidence type="ECO:0000256" key="1">
    <source>
        <dbReference type="SAM" id="MobiDB-lite"/>
    </source>
</evidence>
<dbReference type="SUPFAM" id="SSF143410">
    <property type="entry name" value="DOPA-like"/>
    <property type="match status" value="1"/>
</dbReference>
<dbReference type="Proteomes" id="UP000320475">
    <property type="component" value="Unassembled WGS sequence"/>
</dbReference>
<keyword evidence="4" id="KW-1185">Reference proteome</keyword>
<name>A0A507CNS0_9FUNG</name>
<sequence length="197" mass="22010">MPRAERTMERLPQHSDPTSHASLGHGHGHGHASASAHHDLFPPPIRNMPDGNGFDFHIYFLQNNHRSVKSIKALHGSFRRAFPLTRMYPIQARPGGPHTAGMFEVNACTPAELGAVFAWLVVNRGEHSVLIHPHVGNAVKEHTALATWMGQPFPIDTEMLESFEDAMSRGTSRADLVKMREERQYELNAALESLRIE</sequence>
<dbReference type="Gene3D" id="3.30.70.1240">
    <property type="entry name" value="DOPA-like domains"/>
    <property type="match status" value="1"/>
</dbReference>
<evidence type="ECO:0008006" key="6">
    <source>
        <dbReference type="Google" id="ProtNLM"/>
    </source>
</evidence>
<feature type="region of interest" description="Disordered" evidence="1">
    <location>
        <begin position="1"/>
        <end position="44"/>
    </location>
</feature>
<gene>
    <name evidence="2" type="ORF">SeLEV6574_g06421</name>
    <name evidence="3" type="ORF">SeMB42_g02875</name>
</gene>